<evidence type="ECO:0000256" key="1">
    <source>
        <dbReference type="SAM" id="SignalP"/>
    </source>
</evidence>
<keyword evidence="2" id="KW-1185">Reference proteome</keyword>
<dbReference type="WBParaSite" id="L893_g26183.t1">
    <property type="protein sequence ID" value="L893_g26183.t1"/>
    <property type="gene ID" value="L893_g26183"/>
</dbReference>
<dbReference type="AlphaFoldDB" id="A0A1I7ZGU4"/>
<evidence type="ECO:0000313" key="3">
    <source>
        <dbReference type="WBParaSite" id="L893_g26183.t1"/>
    </source>
</evidence>
<keyword evidence="1" id="KW-0732">Signal</keyword>
<evidence type="ECO:0000313" key="2">
    <source>
        <dbReference type="Proteomes" id="UP000095287"/>
    </source>
</evidence>
<name>A0A1I7ZGU4_9BILA</name>
<protein>
    <submittedName>
        <fullName evidence="3">Hyalin</fullName>
    </submittedName>
</protein>
<sequence length="268" mass="29088">MSKGLLFLLCFVGLNLVNGRLYKSAKLSILVVQNTSNCVGAGTDADVTIKFGYAGPSNSLLYSIKTPAQKGTGLGRFERGTSLNFVVQNTSNCVGAGTDADVTIKFGYTGPNNSLLYSIKTPAQKGTGLGRFERGTTLNFTHDVPEMEFAQVERACAELAMSSSGFDQSAYDQCFNVNLIYFETYTWPGNFGDAWKPGKTVATFSFTLSDGSVQKRVAEFTPKGDCTADWVKGGSHHYMCSGGMSQGSEYLPRGQRLDRRTVYPCYTK</sequence>
<proteinExistence type="predicted"/>
<accession>A0A1I7ZGU4</accession>
<feature type="signal peptide" evidence="1">
    <location>
        <begin position="1"/>
        <end position="19"/>
    </location>
</feature>
<dbReference type="Proteomes" id="UP000095287">
    <property type="component" value="Unplaced"/>
</dbReference>
<organism evidence="2 3">
    <name type="scientific">Steinernema glaseri</name>
    <dbReference type="NCBI Taxonomy" id="37863"/>
    <lineage>
        <taxon>Eukaryota</taxon>
        <taxon>Metazoa</taxon>
        <taxon>Ecdysozoa</taxon>
        <taxon>Nematoda</taxon>
        <taxon>Chromadorea</taxon>
        <taxon>Rhabditida</taxon>
        <taxon>Tylenchina</taxon>
        <taxon>Panagrolaimomorpha</taxon>
        <taxon>Strongyloidoidea</taxon>
        <taxon>Steinernematidae</taxon>
        <taxon>Steinernema</taxon>
    </lineage>
</organism>
<reference evidence="3" key="1">
    <citation type="submission" date="2016-11" db="UniProtKB">
        <authorList>
            <consortium name="WormBaseParasite"/>
        </authorList>
    </citation>
    <scope>IDENTIFICATION</scope>
</reference>
<feature type="chain" id="PRO_5009313425" evidence="1">
    <location>
        <begin position="20"/>
        <end position="268"/>
    </location>
</feature>